<dbReference type="RefSeq" id="WP_136845857.1">
    <property type="nucleotide sequence ID" value="NZ_CANPEU010000003.1"/>
</dbReference>
<protein>
    <submittedName>
        <fullName evidence="2">Tat pathway signal protein</fullName>
    </submittedName>
</protein>
<dbReference type="EMBL" id="SSTM01000004">
    <property type="protein sequence ID" value="TJW10194.1"/>
    <property type="molecule type" value="Genomic_DNA"/>
</dbReference>
<dbReference type="OrthoDB" id="3177279at2"/>
<gene>
    <name evidence="2" type="ORF">E5982_06410</name>
</gene>
<dbReference type="Proteomes" id="UP000309454">
    <property type="component" value="Unassembled WGS sequence"/>
</dbReference>
<feature type="region of interest" description="Disordered" evidence="1">
    <location>
        <begin position="1"/>
        <end position="92"/>
    </location>
</feature>
<organism evidence="2 3">
    <name type="scientific">Parvibacter caecicola</name>
    <dbReference type="NCBI Taxonomy" id="747645"/>
    <lineage>
        <taxon>Bacteria</taxon>
        <taxon>Bacillati</taxon>
        <taxon>Actinomycetota</taxon>
        <taxon>Coriobacteriia</taxon>
        <taxon>Coriobacteriales</taxon>
        <taxon>Coriobacteriaceae</taxon>
        <taxon>Parvibacter</taxon>
    </lineage>
</organism>
<reference evidence="2 3" key="1">
    <citation type="submission" date="2019-04" db="EMBL/GenBank/DDBJ databases">
        <title>Microbes associate with the intestines of laboratory mice.</title>
        <authorList>
            <person name="Navarre W."/>
            <person name="Wong E."/>
            <person name="Huang K.C."/>
            <person name="Tropini C."/>
            <person name="Ng K."/>
            <person name="Yu B."/>
        </authorList>
    </citation>
    <scope>NUCLEOTIDE SEQUENCE [LARGE SCALE GENOMIC DNA]</scope>
    <source>
        <strain evidence="2 3">NM48_B13</strain>
    </source>
</reference>
<dbReference type="AlphaFoldDB" id="A0A4T9TH40"/>
<feature type="compositionally biased region" description="Low complexity" evidence="1">
    <location>
        <begin position="1"/>
        <end position="27"/>
    </location>
</feature>
<evidence type="ECO:0000256" key="1">
    <source>
        <dbReference type="SAM" id="MobiDB-lite"/>
    </source>
</evidence>
<evidence type="ECO:0000313" key="2">
    <source>
        <dbReference type="EMBL" id="TJW10194.1"/>
    </source>
</evidence>
<name>A0A4T9TH40_9ACTN</name>
<keyword evidence="3" id="KW-1185">Reference proteome</keyword>
<sequence>MPIRRTPSGSRASSASGPGASRQPSAPLGTHSHSSGAKKPRVAPSRASHVSRASLSPAAVKSARRRPAGVRGSSSANAVHRRDGDGLSLNLPGGGQATITRRQMVMGATAVAGLALLGSGAYAVSELLPEAPSGVPVLEVPESAVFTSDGLDQMEGDCPLGLATTINLPYGSQVYANGDTYGVALVPGEEARPLNSISLLGLGNGTDNTVVAHAVGQDDGFEIYDVRGCDQGIVWAEANILRDTWRIYTATLIDGALGEPALAQEGDEAWEMPALAAAGSCGWWQRVPRKNGAARTQPSQLCRVMFGTDDAEVVYEAKGRPATAPYGGGSYVVTTPRADTSGVRYQLTCLDANSGEVLDTLILPSSMSPLETSYGPNGFSFAFDGIYSFGDGISNLGTYYPMEAPEGTAQVGAARVEGETQRAATIVPASSAEVNAQRYSSAPWFRFARAPVSAPAWCGGWTMVKSTAAVLAVDLPNKRYYALETKPGSDTYGDFLASTGINQKVVTFSNIDHTDIEGENERTCLVRVWSA</sequence>
<comment type="caution">
    <text evidence="2">The sequence shown here is derived from an EMBL/GenBank/DDBJ whole genome shotgun (WGS) entry which is preliminary data.</text>
</comment>
<evidence type="ECO:0000313" key="3">
    <source>
        <dbReference type="Proteomes" id="UP000309454"/>
    </source>
</evidence>
<accession>A0A4T9TH40</accession>
<proteinExistence type="predicted"/>